<organism evidence="1 2">
    <name type="scientific">Candidatus Yanofskybacteria bacterium RIFCSPLOWO2_01_FULL_49_25</name>
    <dbReference type="NCBI Taxonomy" id="1802701"/>
    <lineage>
        <taxon>Bacteria</taxon>
        <taxon>Candidatus Yanofskyibacteriota</taxon>
    </lineage>
</organism>
<dbReference type="STRING" id="1802701.A3A33_02600"/>
<comment type="caution">
    <text evidence="1">The sequence shown here is derived from an EMBL/GenBank/DDBJ whole genome shotgun (WGS) entry which is preliminary data.</text>
</comment>
<reference evidence="1 2" key="1">
    <citation type="journal article" date="2016" name="Nat. Commun.">
        <title>Thousands of microbial genomes shed light on interconnected biogeochemical processes in an aquifer system.</title>
        <authorList>
            <person name="Anantharaman K."/>
            <person name="Brown C.T."/>
            <person name="Hug L.A."/>
            <person name="Sharon I."/>
            <person name="Castelle C.J."/>
            <person name="Probst A.J."/>
            <person name="Thomas B.C."/>
            <person name="Singh A."/>
            <person name="Wilkins M.J."/>
            <person name="Karaoz U."/>
            <person name="Brodie E.L."/>
            <person name="Williams K.H."/>
            <person name="Hubbard S.S."/>
            <person name="Banfield J.F."/>
        </authorList>
    </citation>
    <scope>NUCLEOTIDE SEQUENCE [LARGE SCALE GENOMIC DNA]</scope>
</reference>
<dbReference type="AlphaFoldDB" id="A0A1F8GXF8"/>
<dbReference type="EMBL" id="MGKP01000009">
    <property type="protein sequence ID" value="OGN29129.1"/>
    <property type="molecule type" value="Genomic_DNA"/>
</dbReference>
<accession>A0A1F8GXF8</accession>
<dbReference type="Proteomes" id="UP000179047">
    <property type="component" value="Unassembled WGS sequence"/>
</dbReference>
<name>A0A1F8GXF8_9BACT</name>
<evidence type="ECO:0000313" key="2">
    <source>
        <dbReference type="Proteomes" id="UP000179047"/>
    </source>
</evidence>
<gene>
    <name evidence="1" type="ORF">A3A33_02600</name>
</gene>
<evidence type="ECO:0000313" key="1">
    <source>
        <dbReference type="EMBL" id="OGN29129.1"/>
    </source>
</evidence>
<proteinExistence type="predicted"/>
<protein>
    <submittedName>
        <fullName evidence="1">Uncharacterized protein</fullName>
    </submittedName>
</protein>
<sequence>MISFFMFERVKGIGFDSRLAVARLGLATASRFRILAEHRSGVRFPTQAKSFACFTKNIKNNIR</sequence>